<reference evidence="5 6" key="1">
    <citation type="submission" date="2018-06" db="EMBL/GenBank/DDBJ databases">
        <authorList>
            <consortium name="Pathogen Informatics"/>
            <person name="Doyle S."/>
        </authorList>
    </citation>
    <scope>NUCLEOTIDE SEQUENCE [LARGE SCALE GENOMIC DNA]</scope>
    <source>
        <strain evidence="5 6">NCTC10252</strain>
    </source>
</reference>
<dbReference type="AlphaFoldDB" id="A0A379QS29"/>
<gene>
    <name evidence="5" type="primary">tetD</name>
    <name evidence="5" type="ORF">NCTC10252_03485</name>
</gene>
<evidence type="ECO:0000256" key="3">
    <source>
        <dbReference type="ARBA" id="ARBA00023163"/>
    </source>
</evidence>
<evidence type="ECO:0000256" key="2">
    <source>
        <dbReference type="ARBA" id="ARBA00023125"/>
    </source>
</evidence>
<keyword evidence="3" id="KW-0804">Transcription</keyword>
<evidence type="ECO:0000313" key="6">
    <source>
        <dbReference type="Proteomes" id="UP000254597"/>
    </source>
</evidence>
<dbReference type="Pfam" id="PF12833">
    <property type="entry name" value="HTH_18"/>
    <property type="match status" value="1"/>
</dbReference>
<sequence length="295" mass="34311">MSPPCRQERYLPRFYPLARLFTAATDFTTFIVDLNGNTDAENITYNPFCTLMRAHDYYAQYCQQCDRYCAWHALSAPKPQILNCYAGLSFFSVPLVEKQQVYGFMVCGKVRVKYQEYKIIDFVNIAPWENDAALKNAWWSLKIIDNNRLAAAVNLLSLMVNSFAANADAVLVENLPTSSETVYSLSRHEKKRIAALRYIDANLYSELTLDSVAAHVCLSANYFSRFFKKWQGINFKTWVNQRKMQRAGELLCNTDQTIDHIARKLQYAQTSYFCRVFHATYHMSPQMYRRHRLLV</sequence>
<dbReference type="InterPro" id="IPR018771">
    <property type="entry name" value="PocR_dom"/>
</dbReference>
<evidence type="ECO:0000259" key="4">
    <source>
        <dbReference type="PROSITE" id="PS01124"/>
    </source>
</evidence>
<dbReference type="PROSITE" id="PS01124">
    <property type="entry name" value="HTH_ARAC_FAMILY_2"/>
    <property type="match status" value="1"/>
</dbReference>
<dbReference type="EMBL" id="UGWP01000004">
    <property type="protein sequence ID" value="SUF58180.1"/>
    <property type="molecule type" value="Genomic_DNA"/>
</dbReference>
<dbReference type="Proteomes" id="UP000254597">
    <property type="component" value="Unassembled WGS sequence"/>
</dbReference>
<dbReference type="PANTHER" id="PTHR43280:SF10">
    <property type="entry name" value="REGULATORY PROTEIN POCR"/>
    <property type="match status" value="1"/>
</dbReference>
<feature type="domain" description="HTH araC/xylS-type" evidence="4">
    <location>
        <begin position="193"/>
        <end position="291"/>
    </location>
</feature>
<dbReference type="Gene3D" id="1.10.10.60">
    <property type="entry name" value="Homeodomain-like"/>
    <property type="match status" value="2"/>
</dbReference>
<dbReference type="SUPFAM" id="SSF46689">
    <property type="entry name" value="Homeodomain-like"/>
    <property type="match status" value="2"/>
</dbReference>
<dbReference type="InterPro" id="IPR018060">
    <property type="entry name" value="HTH_AraC"/>
</dbReference>
<protein>
    <submittedName>
        <fullName evidence="5">Pdu/cob regulatory protein PocR</fullName>
    </submittedName>
</protein>
<evidence type="ECO:0000256" key="1">
    <source>
        <dbReference type="ARBA" id="ARBA00023015"/>
    </source>
</evidence>
<dbReference type="SMART" id="SM00342">
    <property type="entry name" value="HTH_ARAC"/>
    <property type="match status" value="1"/>
</dbReference>
<dbReference type="Pfam" id="PF10114">
    <property type="entry name" value="PocR"/>
    <property type="match status" value="1"/>
</dbReference>
<dbReference type="PANTHER" id="PTHR43280">
    <property type="entry name" value="ARAC-FAMILY TRANSCRIPTIONAL REGULATOR"/>
    <property type="match status" value="1"/>
</dbReference>
<proteinExistence type="predicted"/>
<evidence type="ECO:0000313" key="5">
    <source>
        <dbReference type="EMBL" id="SUF58180.1"/>
    </source>
</evidence>
<accession>A0A379QS29</accession>
<keyword evidence="2" id="KW-0238">DNA-binding</keyword>
<dbReference type="GO" id="GO:0003700">
    <property type="term" value="F:DNA-binding transcription factor activity"/>
    <property type="evidence" value="ECO:0007669"/>
    <property type="project" value="InterPro"/>
</dbReference>
<organism evidence="5 6">
    <name type="scientific">Salmonella enterica</name>
    <name type="common">Salmonella choleraesuis</name>
    <dbReference type="NCBI Taxonomy" id="28901"/>
    <lineage>
        <taxon>Bacteria</taxon>
        <taxon>Pseudomonadati</taxon>
        <taxon>Pseudomonadota</taxon>
        <taxon>Gammaproteobacteria</taxon>
        <taxon>Enterobacterales</taxon>
        <taxon>Enterobacteriaceae</taxon>
        <taxon>Salmonella</taxon>
    </lineage>
</organism>
<name>A0A379QS29_SALER</name>
<dbReference type="GO" id="GO:0043565">
    <property type="term" value="F:sequence-specific DNA binding"/>
    <property type="evidence" value="ECO:0007669"/>
    <property type="project" value="InterPro"/>
</dbReference>
<keyword evidence="1" id="KW-0805">Transcription regulation</keyword>
<dbReference type="InterPro" id="IPR009057">
    <property type="entry name" value="Homeodomain-like_sf"/>
</dbReference>